<keyword evidence="1" id="KW-1133">Transmembrane helix</keyword>
<feature type="transmembrane region" description="Helical" evidence="1">
    <location>
        <begin position="50"/>
        <end position="69"/>
    </location>
</feature>
<dbReference type="RefSeq" id="WP_209355477.1">
    <property type="nucleotide sequence ID" value="NZ_CP060010.1"/>
</dbReference>
<dbReference type="EMBL" id="CP060010">
    <property type="protein sequence ID" value="QTN34791.1"/>
    <property type="molecule type" value="Genomic_DNA"/>
</dbReference>
<keyword evidence="1" id="KW-0812">Transmembrane</keyword>
<protein>
    <recommendedName>
        <fullName evidence="4">DUF4149 domain-containing protein</fullName>
    </recommendedName>
</protein>
<name>A0A975EP99_9RHOB</name>
<proteinExistence type="predicted"/>
<evidence type="ECO:0000313" key="3">
    <source>
        <dbReference type="Proteomes" id="UP000665026"/>
    </source>
</evidence>
<evidence type="ECO:0000256" key="1">
    <source>
        <dbReference type="SAM" id="Phobius"/>
    </source>
</evidence>
<accession>A0A975EP99</accession>
<dbReference type="Proteomes" id="UP000665026">
    <property type="component" value="Chromosome"/>
</dbReference>
<sequence length="147" mass="15783">MLRSSTLAPTLTLLWAGVSLGGNIIAAPAKFQVQSLTTVELLQVGRAQFAWLGIAEIAIAAGLVLTLIFARQRPCWTLFVALVLLAVQQGIWQPALQARSDLMVSGGTPDESHLHLIFVVAEIAKFFLLLAAGSRLLAPRDERAQAI</sequence>
<dbReference type="KEGG" id="cact:HZ995_09760"/>
<evidence type="ECO:0008006" key="4">
    <source>
        <dbReference type="Google" id="ProtNLM"/>
    </source>
</evidence>
<feature type="transmembrane region" description="Helical" evidence="1">
    <location>
        <begin position="76"/>
        <end position="95"/>
    </location>
</feature>
<gene>
    <name evidence="2" type="ORF">HZ995_09760</name>
</gene>
<feature type="transmembrane region" description="Helical" evidence="1">
    <location>
        <begin position="115"/>
        <end position="138"/>
    </location>
</feature>
<dbReference type="AlphaFoldDB" id="A0A975EP99"/>
<keyword evidence="1" id="KW-0472">Membrane</keyword>
<reference evidence="2" key="1">
    <citation type="submission" date="2020-07" db="EMBL/GenBank/DDBJ databases">
        <title>Genome sequences of bacteria associated with the marine, planktonic diatom Thalassiosira profunda strain ECT2AJA-044.</title>
        <authorList>
            <person name="Gargas C.B."/>
            <person name="Roberts W.R."/>
            <person name="Alverson A.J."/>
        </authorList>
    </citation>
    <scope>NUCLEOTIDE SEQUENCE</scope>
    <source>
        <strain evidence="2">ECT2AJA-044</strain>
    </source>
</reference>
<evidence type="ECO:0000313" key="2">
    <source>
        <dbReference type="EMBL" id="QTN34791.1"/>
    </source>
</evidence>
<organism evidence="2 3">
    <name type="scientific">Cognatishimia activa</name>
    <dbReference type="NCBI Taxonomy" id="1715691"/>
    <lineage>
        <taxon>Bacteria</taxon>
        <taxon>Pseudomonadati</taxon>
        <taxon>Pseudomonadota</taxon>
        <taxon>Alphaproteobacteria</taxon>
        <taxon>Rhodobacterales</taxon>
        <taxon>Paracoccaceae</taxon>
        <taxon>Cognatishimia</taxon>
    </lineage>
</organism>